<keyword evidence="3" id="KW-1185">Reference proteome</keyword>
<organism evidence="2 3">
    <name type="scientific">Nephila pilipes</name>
    <name type="common">Giant wood spider</name>
    <name type="synonym">Nephila maculata</name>
    <dbReference type="NCBI Taxonomy" id="299642"/>
    <lineage>
        <taxon>Eukaryota</taxon>
        <taxon>Metazoa</taxon>
        <taxon>Ecdysozoa</taxon>
        <taxon>Arthropoda</taxon>
        <taxon>Chelicerata</taxon>
        <taxon>Arachnida</taxon>
        <taxon>Araneae</taxon>
        <taxon>Araneomorphae</taxon>
        <taxon>Entelegynae</taxon>
        <taxon>Araneoidea</taxon>
        <taxon>Nephilidae</taxon>
        <taxon>Nephila</taxon>
    </lineage>
</organism>
<feature type="compositionally biased region" description="Polar residues" evidence="1">
    <location>
        <begin position="1"/>
        <end position="15"/>
    </location>
</feature>
<dbReference type="AlphaFoldDB" id="A0A8X6JMD0"/>
<accession>A0A8X6JMD0</accession>
<feature type="region of interest" description="Disordered" evidence="1">
    <location>
        <begin position="1"/>
        <end position="22"/>
    </location>
</feature>
<name>A0A8X6JMD0_NEPPI</name>
<dbReference type="EMBL" id="BMAW01090222">
    <property type="protein sequence ID" value="GFS43714.1"/>
    <property type="molecule type" value="Genomic_DNA"/>
</dbReference>
<evidence type="ECO:0000256" key="1">
    <source>
        <dbReference type="SAM" id="MobiDB-lite"/>
    </source>
</evidence>
<protein>
    <submittedName>
        <fullName evidence="2">Uncharacterized protein</fullName>
    </submittedName>
</protein>
<comment type="caution">
    <text evidence="2">The sequence shown here is derived from an EMBL/GenBank/DDBJ whole genome shotgun (WGS) entry which is preliminary data.</text>
</comment>
<gene>
    <name evidence="2" type="ORF">NPIL_422071</name>
</gene>
<proteinExistence type="predicted"/>
<dbReference type="Proteomes" id="UP000887013">
    <property type="component" value="Unassembled WGS sequence"/>
</dbReference>
<evidence type="ECO:0000313" key="2">
    <source>
        <dbReference type="EMBL" id="GFS43714.1"/>
    </source>
</evidence>
<sequence length="94" mass="10478">MTFQTSIGSKTSTTRRPPKPWSSRIGLRLLCMSLAFPPRLASERANSGSDQHHNIGPDFYIMDHLGRDAVKDEVVSLMDCLQGFSLTHIVTLSF</sequence>
<evidence type="ECO:0000313" key="3">
    <source>
        <dbReference type="Proteomes" id="UP000887013"/>
    </source>
</evidence>
<reference evidence="2" key="1">
    <citation type="submission" date="2020-08" db="EMBL/GenBank/DDBJ databases">
        <title>Multicomponent nature underlies the extraordinary mechanical properties of spider dragline silk.</title>
        <authorList>
            <person name="Kono N."/>
            <person name="Nakamura H."/>
            <person name="Mori M."/>
            <person name="Yoshida Y."/>
            <person name="Ohtoshi R."/>
            <person name="Malay A.D."/>
            <person name="Moran D.A.P."/>
            <person name="Tomita M."/>
            <person name="Numata K."/>
            <person name="Arakawa K."/>
        </authorList>
    </citation>
    <scope>NUCLEOTIDE SEQUENCE</scope>
</reference>